<protein>
    <submittedName>
        <fullName evidence="2">Uncharacterized protein</fullName>
    </submittedName>
</protein>
<evidence type="ECO:0000313" key="3">
    <source>
        <dbReference type="Proteomes" id="UP001526246"/>
    </source>
</evidence>
<dbReference type="EMBL" id="JAPDOB010000001">
    <property type="protein sequence ID" value="MCW3797250.1"/>
    <property type="molecule type" value="Genomic_DNA"/>
</dbReference>
<keyword evidence="3" id="KW-1185">Reference proteome</keyword>
<evidence type="ECO:0000313" key="2">
    <source>
        <dbReference type="EMBL" id="MCW3797250.1"/>
    </source>
</evidence>
<feature type="region of interest" description="Disordered" evidence="1">
    <location>
        <begin position="1"/>
        <end position="66"/>
    </location>
</feature>
<dbReference type="RefSeq" id="WP_264881416.1">
    <property type="nucleotide sequence ID" value="NZ_JAPDOB010000001.1"/>
</dbReference>
<organism evidence="2 3">
    <name type="scientific">Sphingomonas arvum</name>
    <dbReference type="NCBI Taxonomy" id="2992113"/>
    <lineage>
        <taxon>Bacteria</taxon>
        <taxon>Pseudomonadati</taxon>
        <taxon>Pseudomonadota</taxon>
        <taxon>Alphaproteobacteria</taxon>
        <taxon>Sphingomonadales</taxon>
        <taxon>Sphingomonadaceae</taxon>
        <taxon>Sphingomonas</taxon>
    </lineage>
</organism>
<feature type="compositionally biased region" description="Pro residues" evidence="1">
    <location>
        <begin position="56"/>
        <end position="66"/>
    </location>
</feature>
<name>A0ABT3JDT4_9SPHN</name>
<evidence type="ECO:0000256" key="1">
    <source>
        <dbReference type="SAM" id="MobiDB-lite"/>
    </source>
</evidence>
<comment type="caution">
    <text evidence="2">The sequence shown here is derived from an EMBL/GenBank/DDBJ whole genome shotgun (WGS) entry which is preliminary data.</text>
</comment>
<accession>A0ABT3JDT4</accession>
<proteinExistence type="predicted"/>
<feature type="compositionally biased region" description="Pro residues" evidence="1">
    <location>
        <begin position="1"/>
        <end position="22"/>
    </location>
</feature>
<reference evidence="2 3" key="1">
    <citation type="submission" date="2022-10" db="EMBL/GenBank/DDBJ databases">
        <title>Sphingomonas sp.</title>
        <authorList>
            <person name="Jin C."/>
        </authorList>
    </citation>
    <scope>NUCLEOTIDE SEQUENCE [LARGE SCALE GENOMIC DNA]</scope>
    <source>
        <strain evidence="2 3">BN140010</strain>
    </source>
</reference>
<dbReference type="Proteomes" id="UP001526246">
    <property type="component" value="Unassembled WGS sequence"/>
</dbReference>
<gene>
    <name evidence="2" type="ORF">OMW55_05435</name>
</gene>
<sequence>MQQLPPFPDDNPGFEPTPPSEPAQPSQPGQPSEAPAEAPGTQPSIDVPSPTSPGNDPSPTPISPVG</sequence>